<dbReference type="Gene3D" id="1.25.40.10">
    <property type="entry name" value="Tetratricopeptide repeat domain"/>
    <property type="match status" value="2"/>
</dbReference>
<dbReference type="PROSITE" id="PS51375">
    <property type="entry name" value="PPR"/>
    <property type="match status" value="4"/>
</dbReference>
<feature type="repeat" description="PPR" evidence="3">
    <location>
        <begin position="268"/>
        <end position="298"/>
    </location>
</feature>
<evidence type="ECO:0000313" key="6">
    <source>
        <dbReference type="Proteomes" id="UP001151287"/>
    </source>
</evidence>
<feature type="domain" description="DYW" evidence="4">
    <location>
        <begin position="515"/>
        <end position="606"/>
    </location>
</feature>
<dbReference type="InterPro" id="IPR046848">
    <property type="entry name" value="E_motif"/>
</dbReference>
<dbReference type="OrthoDB" id="736572at2759"/>
<evidence type="ECO:0000313" key="5">
    <source>
        <dbReference type="EMBL" id="KAJ1702842.1"/>
    </source>
</evidence>
<feature type="repeat" description="PPR" evidence="3">
    <location>
        <begin position="96"/>
        <end position="130"/>
    </location>
</feature>
<proteinExistence type="predicted"/>
<dbReference type="Pfam" id="PF13041">
    <property type="entry name" value="PPR_2"/>
    <property type="match status" value="1"/>
</dbReference>
<keyword evidence="1" id="KW-0677">Repeat</keyword>
<evidence type="ECO:0000256" key="1">
    <source>
        <dbReference type="ARBA" id="ARBA00022737"/>
    </source>
</evidence>
<dbReference type="InterPro" id="IPR011990">
    <property type="entry name" value="TPR-like_helical_dom_sf"/>
</dbReference>
<feature type="repeat" description="PPR" evidence="3">
    <location>
        <begin position="299"/>
        <end position="333"/>
    </location>
</feature>
<feature type="repeat" description="PPR" evidence="3">
    <location>
        <begin position="198"/>
        <end position="232"/>
    </location>
</feature>
<accession>A0A9Q0CZ23</accession>
<dbReference type="EMBL" id="JAMQYH010000001">
    <property type="protein sequence ID" value="KAJ1702842.1"/>
    <property type="molecule type" value="Genomic_DNA"/>
</dbReference>
<dbReference type="PANTHER" id="PTHR47926">
    <property type="entry name" value="PENTATRICOPEPTIDE REPEAT-CONTAINING PROTEIN"/>
    <property type="match status" value="1"/>
</dbReference>
<keyword evidence="2" id="KW-0809">Transit peptide</keyword>
<dbReference type="InterPro" id="IPR046960">
    <property type="entry name" value="PPR_At4g14850-like_plant"/>
</dbReference>
<keyword evidence="6" id="KW-1185">Reference proteome</keyword>
<organism evidence="5 6">
    <name type="scientific">Rhynchospora breviuscula</name>
    <dbReference type="NCBI Taxonomy" id="2022672"/>
    <lineage>
        <taxon>Eukaryota</taxon>
        <taxon>Viridiplantae</taxon>
        <taxon>Streptophyta</taxon>
        <taxon>Embryophyta</taxon>
        <taxon>Tracheophyta</taxon>
        <taxon>Spermatophyta</taxon>
        <taxon>Magnoliopsida</taxon>
        <taxon>Liliopsida</taxon>
        <taxon>Poales</taxon>
        <taxon>Cyperaceae</taxon>
        <taxon>Cyperoideae</taxon>
        <taxon>Rhynchosporeae</taxon>
        <taxon>Rhynchospora</taxon>
    </lineage>
</organism>
<dbReference type="FunFam" id="1.25.40.10:FF:000470">
    <property type="entry name" value="Pentatricopeptide repeat-containing protein At5g66520"/>
    <property type="match status" value="1"/>
</dbReference>
<dbReference type="Proteomes" id="UP001151287">
    <property type="component" value="Unassembled WGS sequence"/>
</dbReference>
<evidence type="ECO:0000259" key="4">
    <source>
        <dbReference type="Pfam" id="PF14432"/>
    </source>
</evidence>
<evidence type="ECO:0000256" key="3">
    <source>
        <dbReference type="PROSITE-ProRule" id="PRU00708"/>
    </source>
</evidence>
<dbReference type="Pfam" id="PF14432">
    <property type="entry name" value="DYW_deaminase"/>
    <property type="match status" value="1"/>
</dbReference>
<dbReference type="Pfam" id="PF20431">
    <property type="entry name" value="E_motif"/>
    <property type="match status" value="1"/>
</dbReference>
<dbReference type="InterPro" id="IPR032867">
    <property type="entry name" value="DYW_dom"/>
</dbReference>
<dbReference type="GO" id="GO:0009451">
    <property type="term" value="P:RNA modification"/>
    <property type="evidence" value="ECO:0007669"/>
    <property type="project" value="InterPro"/>
</dbReference>
<dbReference type="GO" id="GO:0003723">
    <property type="term" value="F:RNA binding"/>
    <property type="evidence" value="ECO:0007669"/>
    <property type="project" value="InterPro"/>
</dbReference>
<dbReference type="FunFam" id="1.25.40.10:FF:000184">
    <property type="entry name" value="Pentatricopeptide repeat-containing protein, chloroplastic"/>
    <property type="match status" value="1"/>
</dbReference>
<dbReference type="AlphaFoldDB" id="A0A9Q0CZ23"/>
<sequence>MIVSLTLHQTNNATFKHTIIPKQAPEPKPAEYKSCIQSPRQVNSIEEFKKLHAQYIKSGLDCIQHNARELLVACALSNWGCMAYAKSIFLSLEEPKTFDFNILIKGHVDKKESKEALLLYQEMWERDVKPDNFTLPVVIKACVQLSATKEGKEVHGHATKLGFGSDPFVQNGFINFYGKCGEIEQACMVFDKLGSNKTVASWTSIIAVHCRAGLWTRCLELVASMTSRGLRVDESSLVSAASSCAHVGSLDLGRSIHCYMVRNSKSLNVIMQTSLIDMYAQCGCIDKAIQIFESMKEKNIHTFGATISGLALHGDGKRALKIFSRMISEGIYPNEAIYVGILSACSRAYLLEEGFKCFDQMRFDHQIVPNSQHYGCMVDLLARSGRLKEAYNLINNMPMGPTDSALRSLLGSCKIYSNVEFAECAIQKLRELNACNSGDYVILSDIYGRESRYEEMARMRTEGFDQGLIQELGFSEIEVKGNTYKFVSHDRSHPWSAELYEMLHQIEWQLRFERYKPDTSDVSSDGDEEEKRRLISARSQKLAVAFGLLYTSPGAQIRVISNFRMGKECHRYMELVSQIFERRILVRDRNRFHCFMGGRCSCNNYW</sequence>
<evidence type="ECO:0000256" key="2">
    <source>
        <dbReference type="ARBA" id="ARBA00022946"/>
    </source>
</evidence>
<gene>
    <name evidence="5" type="ORF">LUZ63_002621</name>
</gene>
<dbReference type="GO" id="GO:0008270">
    <property type="term" value="F:zinc ion binding"/>
    <property type="evidence" value="ECO:0007669"/>
    <property type="project" value="InterPro"/>
</dbReference>
<dbReference type="InterPro" id="IPR002885">
    <property type="entry name" value="PPR_rpt"/>
</dbReference>
<dbReference type="PANTHER" id="PTHR47926:SF400">
    <property type="entry name" value="PENTACOTRIPEPTIDE-REPEAT REGION OF PRORP DOMAIN-CONTAINING PROTEIN"/>
    <property type="match status" value="1"/>
</dbReference>
<name>A0A9Q0CZ23_9POAL</name>
<dbReference type="NCBIfam" id="TIGR00756">
    <property type="entry name" value="PPR"/>
    <property type="match status" value="4"/>
</dbReference>
<comment type="caution">
    <text evidence="5">The sequence shown here is derived from an EMBL/GenBank/DDBJ whole genome shotgun (WGS) entry which is preliminary data.</text>
</comment>
<dbReference type="Pfam" id="PF01535">
    <property type="entry name" value="PPR"/>
    <property type="match status" value="6"/>
</dbReference>
<protein>
    <recommendedName>
        <fullName evidence="4">DYW domain-containing protein</fullName>
    </recommendedName>
</protein>
<reference evidence="5" key="1">
    <citation type="journal article" date="2022" name="Cell">
        <title>Repeat-based holocentromeres influence genome architecture and karyotype evolution.</title>
        <authorList>
            <person name="Hofstatter P.G."/>
            <person name="Thangavel G."/>
            <person name="Lux T."/>
            <person name="Neumann P."/>
            <person name="Vondrak T."/>
            <person name="Novak P."/>
            <person name="Zhang M."/>
            <person name="Costa L."/>
            <person name="Castellani M."/>
            <person name="Scott A."/>
            <person name="Toegelov H."/>
            <person name="Fuchs J."/>
            <person name="Mata-Sucre Y."/>
            <person name="Dias Y."/>
            <person name="Vanzela A.L.L."/>
            <person name="Huettel B."/>
            <person name="Almeida C.C.S."/>
            <person name="Simkova H."/>
            <person name="Souza G."/>
            <person name="Pedrosa-Harand A."/>
            <person name="Macas J."/>
            <person name="Mayer K.F.X."/>
            <person name="Houben A."/>
            <person name="Marques A."/>
        </authorList>
    </citation>
    <scope>NUCLEOTIDE SEQUENCE</scope>
    <source>
        <strain evidence="5">RhyBre1mFocal</strain>
    </source>
</reference>